<dbReference type="InterPro" id="IPR050065">
    <property type="entry name" value="GlmU-like"/>
</dbReference>
<feature type="domain" description="Nucleotidyl transferase" evidence="3">
    <location>
        <begin position="10"/>
        <end position="142"/>
    </location>
</feature>
<protein>
    <submittedName>
        <fullName evidence="4">Nucleotidyltransferase family protein</fullName>
    </submittedName>
</protein>
<dbReference type="PANTHER" id="PTHR43584:SF8">
    <property type="entry name" value="N-ACETYLMURAMATE ALPHA-1-PHOSPHATE URIDYLYLTRANSFERASE"/>
    <property type="match status" value="1"/>
</dbReference>
<keyword evidence="5" id="KW-1185">Reference proteome</keyword>
<evidence type="ECO:0000313" key="5">
    <source>
        <dbReference type="Proteomes" id="UP000707352"/>
    </source>
</evidence>
<evidence type="ECO:0000259" key="3">
    <source>
        <dbReference type="Pfam" id="PF00483"/>
    </source>
</evidence>
<dbReference type="InterPro" id="IPR029044">
    <property type="entry name" value="Nucleotide-diphossugar_trans"/>
</dbReference>
<dbReference type="RefSeq" id="WP_167671656.1">
    <property type="nucleotide sequence ID" value="NZ_JAATJS010000001.1"/>
</dbReference>
<sequence length="248" mass="27249">MPHSSPPKTAIVLAAGLGKRMLPITATMPKPLVRVAGKTLIDFALDRLDEIGMETVVVNVHHFADMLEAHLRHRTAPRIVISDERAEVLETGGGVKMALPILGQKPFITFNSDSIWIEGEEPNLARLVAAWDPERMDILMLVAPRETSVGYEGNGDFHRDADGRLRRRGTDVSAPFVYAGVAIVKPDLVADTPEGPFSANFFYDRAIAKSRLFGMPLDGQWLHVGEPHAIVEAEECLARSRAPDLMRA</sequence>
<dbReference type="InterPro" id="IPR005835">
    <property type="entry name" value="NTP_transferase_dom"/>
</dbReference>
<comment type="caution">
    <text evidence="4">The sequence shown here is derived from an EMBL/GenBank/DDBJ whole genome shotgun (WGS) entry which is preliminary data.</text>
</comment>
<dbReference type="EMBL" id="JAATJS010000001">
    <property type="protein sequence ID" value="NIX75807.1"/>
    <property type="molecule type" value="Genomic_DNA"/>
</dbReference>
<accession>A0ABX0VD81</accession>
<keyword evidence="2" id="KW-0548">Nucleotidyltransferase</keyword>
<dbReference type="Gene3D" id="3.90.550.10">
    <property type="entry name" value="Spore Coat Polysaccharide Biosynthesis Protein SpsA, Chain A"/>
    <property type="match status" value="1"/>
</dbReference>
<dbReference type="PANTHER" id="PTHR43584">
    <property type="entry name" value="NUCLEOTIDYL TRANSFERASE"/>
    <property type="match status" value="1"/>
</dbReference>
<name>A0ABX0VD81_9HYPH</name>
<proteinExistence type="predicted"/>
<evidence type="ECO:0000313" key="4">
    <source>
        <dbReference type="EMBL" id="NIX75807.1"/>
    </source>
</evidence>
<organism evidence="4 5">
    <name type="scientific">Microvirga terricola</name>
    <dbReference type="NCBI Taxonomy" id="2719797"/>
    <lineage>
        <taxon>Bacteria</taxon>
        <taxon>Pseudomonadati</taxon>
        <taxon>Pseudomonadota</taxon>
        <taxon>Alphaproteobacteria</taxon>
        <taxon>Hyphomicrobiales</taxon>
        <taxon>Methylobacteriaceae</taxon>
        <taxon>Microvirga</taxon>
    </lineage>
</organism>
<evidence type="ECO:0000256" key="1">
    <source>
        <dbReference type="ARBA" id="ARBA00022679"/>
    </source>
</evidence>
<dbReference type="Proteomes" id="UP000707352">
    <property type="component" value="Unassembled WGS sequence"/>
</dbReference>
<gene>
    <name evidence="4" type="ORF">HB375_04150</name>
</gene>
<evidence type="ECO:0000256" key="2">
    <source>
        <dbReference type="ARBA" id="ARBA00022695"/>
    </source>
</evidence>
<keyword evidence="1" id="KW-0808">Transferase</keyword>
<dbReference type="SUPFAM" id="SSF53448">
    <property type="entry name" value="Nucleotide-diphospho-sugar transferases"/>
    <property type="match status" value="1"/>
</dbReference>
<reference evidence="4 5" key="1">
    <citation type="submission" date="2020-03" db="EMBL/GenBank/DDBJ databases">
        <title>The genome sequence of Microvirga sp. c23x22.</title>
        <authorList>
            <person name="Zhang X."/>
        </authorList>
    </citation>
    <scope>NUCLEOTIDE SEQUENCE [LARGE SCALE GENOMIC DNA]</scope>
    <source>
        <strain evidence="5">c23x22</strain>
    </source>
</reference>
<dbReference type="Pfam" id="PF00483">
    <property type="entry name" value="NTP_transferase"/>
    <property type="match status" value="1"/>
</dbReference>
<dbReference type="CDD" id="cd06422">
    <property type="entry name" value="NTP_transferase_like_1"/>
    <property type="match status" value="1"/>
</dbReference>